<dbReference type="AlphaFoldDB" id="A0A420YD71"/>
<accession>A0A420YD71</accession>
<evidence type="ECO:0000313" key="2">
    <source>
        <dbReference type="EMBL" id="RKU45852.1"/>
    </source>
</evidence>
<protein>
    <recommendedName>
        <fullName evidence="4">PH domain-containing protein</fullName>
    </recommendedName>
</protein>
<evidence type="ECO:0008006" key="4">
    <source>
        <dbReference type="Google" id="ProtNLM"/>
    </source>
</evidence>
<feature type="region of interest" description="Disordered" evidence="1">
    <location>
        <begin position="540"/>
        <end position="596"/>
    </location>
</feature>
<feature type="region of interest" description="Disordered" evidence="1">
    <location>
        <begin position="1"/>
        <end position="50"/>
    </location>
</feature>
<feature type="region of interest" description="Disordered" evidence="1">
    <location>
        <begin position="446"/>
        <end position="473"/>
    </location>
</feature>
<dbReference type="STRING" id="177199.A0A420YD71"/>
<feature type="region of interest" description="Disordered" evidence="1">
    <location>
        <begin position="803"/>
        <end position="825"/>
    </location>
</feature>
<feature type="compositionally biased region" description="Polar residues" evidence="1">
    <location>
        <begin position="446"/>
        <end position="463"/>
    </location>
</feature>
<organism evidence="2 3">
    <name type="scientific">Coniochaeta pulveracea</name>
    <dbReference type="NCBI Taxonomy" id="177199"/>
    <lineage>
        <taxon>Eukaryota</taxon>
        <taxon>Fungi</taxon>
        <taxon>Dikarya</taxon>
        <taxon>Ascomycota</taxon>
        <taxon>Pezizomycotina</taxon>
        <taxon>Sordariomycetes</taxon>
        <taxon>Sordariomycetidae</taxon>
        <taxon>Coniochaetales</taxon>
        <taxon>Coniochaetaceae</taxon>
        <taxon>Coniochaeta</taxon>
    </lineage>
</organism>
<dbReference type="EMBL" id="QVQW01000018">
    <property type="protein sequence ID" value="RKU45852.1"/>
    <property type="molecule type" value="Genomic_DNA"/>
</dbReference>
<dbReference type="Proteomes" id="UP000275385">
    <property type="component" value="Unassembled WGS sequence"/>
</dbReference>
<reference evidence="2 3" key="1">
    <citation type="submission" date="2018-08" db="EMBL/GenBank/DDBJ databases">
        <title>Draft genome of the lignicolous fungus Coniochaeta pulveracea.</title>
        <authorList>
            <person name="Borstlap C.J."/>
            <person name="De Witt R.N."/>
            <person name="Botha A."/>
            <person name="Volschenk H."/>
        </authorList>
    </citation>
    <scope>NUCLEOTIDE SEQUENCE [LARGE SCALE GENOMIC DNA]</scope>
    <source>
        <strain evidence="2 3">CAB683</strain>
    </source>
</reference>
<feature type="region of interest" description="Disordered" evidence="1">
    <location>
        <begin position="691"/>
        <end position="716"/>
    </location>
</feature>
<feature type="region of interest" description="Disordered" evidence="1">
    <location>
        <begin position="119"/>
        <end position="152"/>
    </location>
</feature>
<name>A0A420YD71_9PEZI</name>
<feature type="region of interest" description="Disordered" evidence="1">
    <location>
        <begin position="185"/>
        <end position="219"/>
    </location>
</feature>
<evidence type="ECO:0000256" key="1">
    <source>
        <dbReference type="SAM" id="MobiDB-lite"/>
    </source>
</evidence>
<comment type="caution">
    <text evidence="2">The sequence shown here is derived from an EMBL/GenBank/DDBJ whole genome shotgun (WGS) entry which is preliminary data.</text>
</comment>
<gene>
    <name evidence="2" type="ORF">DL546_007467</name>
</gene>
<feature type="compositionally biased region" description="Polar residues" evidence="1">
    <location>
        <begin position="743"/>
        <end position="761"/>
    </location>
</feature>
<dbReference type="OrthoDB" id="1749473at2759"/>
<feature type="compositionally biased region" description="Polar residues" evidence="1">
    <location>
        <begin position="1"/>
        <end position="12"/>
    </location>
</feature>
<evidence type="ECO:0000313" key="3">
    <source>
        <dbReference type="Proteomes" id="UP000275385"/>
    </source>
</evidence>
<feature type="compositionally biased region" description="Pro residues" evidence="1">
    <location>
        <begin position="805"/>
        <end position="825"/>
    </location>
</feature>
<feature type="region of interest" description="Disordered" evidence="1">
    <location>
        <begin position="734"/>
        <end position="762"/>
    </location>
</feature>
<sequence>MSVDSASPTSELDTFETLPYHASHGTSARPANLITETSGDIKVPSRPEKLNRRESRIGLRSIFGRQKSANEDDFGAKGASARSAGIRASIVSNWPYSIHGQRSEITLPVFGHSSQLLSVSGGNEHTKHRKSASAAKAQASPGTTQTPAWDPPPLYRAYPQAIRHAHLPACTLPTETILRYHEQRIRQPSRDGAAGTSTAGDTKAKTKRGHRRNSSGPNLKTEWTTKVFILVKSGYLLQYTGEGSFDRLPERTLYLGKDSAAFASDVIPGRHWVLQVSSAMDPEAPPTPQTNSIFARFSSSRVAERRQASDLLMIFESAEDMEGWIILLRGEIQALGGKKTLSETGKPKVDDNAPQLKTQLSQQTLVSRDHDRLPRVMSQEIPWDQAAAVAAAAAAAIENRDIRLSTTDFDHGRDRSFDDTSTVSAISHDGRQLDGLRDSTHRLSYVSSGQRTAMTSAGSSPASSPLRGSFGSQLGSQVEDLSIHDTGQTHDAQPWPQARPNASDIMQFSSAEPTSYGTSLPQLVSNFGVQNVAEKRYSTKAQVPAETAAQSPVFSRTSRRPPPSAISINPRPLSLVVDHPSPNPSSPDSPDKQLWLPQGDNILEKPLPAFPPCVRDDDQLDLRDALGMDPCVSPKHQAFSSVAHCAPRKHTSTTTIRTWTITEDDENEPQPTVSAADVAALPQPWLTAVESTSATRPRSSMADHRPATSFSQLSTSTPGPSYFKRFSLQTPLPKGFERRSSHDNGVSITISSPMAQDSSTRARSRVLHKSLQSNVSPALPCQRLSIDKIPNTLYIRQSMTNLADIPPPAPPPTRALPPLPVPRKT</sequence>
<keyword evidence="3" id="KW-1185">Reference proteome</keyword>
<proteinExistence type="predicted"/>